<name>A0ABU8S0L6_9SPHN</name>
<dbReference type="PANTHER" id="PTHR33885">
    <property type="entry name" value="PHAGE SHOCK PROTEIN C"/>
    <property type="match status" value="1"/>
</dbReference>
<dbReference type="Pfam" id="PF04024">
    <property type="entry name" value="PspC"/>
    <property type="match status" value="1"/>
</dbReference>
<sequence length="111" mass="12323">MRRKFYLNKRDGKLMGVCAGLADYTGVDALWIRIATALLFLAGVGSLLLVYLLIGLVANPRPAELEDRYDRHSSFGASRTDWRDGGSPLGDVETYYSASNPRLSREIDGLR</sequence>
<feature type="region of interest" description="Disordered" evidence="6">
    <location>
        <begin position="69"/>
        <end position="95"/>
    </location>
</feature>
<feature type="transmembrane region" description="Helical" evidence="7">
    <location>
        <begin position="38"/>
        <end position="58"/>
    </location>
</feature>
<dbReference type="RefSeq" id="WP_339588726.1">
    <property type="nucleotide sequence ID" value="NZ_JBBHJZ010000004.1"/>
</dbReference>
<organism evidence="9 10">
    <name type="scientific">Novosphingobium anseongense</name>
    <dbReference type="NCBI Taxonomy" id="3133436"/>
    <lineage>
        <taxon>Bacteria</taxon>
        <taxon>Pseudomonadati</taxon>
        <taxon>Pseudomonadota</taxon>
        <taxon>Alphaproteobacteria</taxon>
        <taxon>Sphingomonadales</taxon>
        <taxon>Sphingomonadaceae</taxon>
        <taxon>Novosphingobium</taxon>
    </lineage>
</organism>
<evidence type="ECO:0000256" key="5">
    <source>
        <dbReference type="ARBA" id="ARBA00023136"/>
    </source>
</evidence>
<gene>
    <name evidence="9" type="ORF">WG901_19195</name>
</gene>
<evidence type="ECO:0000313" key="10">
    <source>
        <dbReference type="Proteomes" id="UP001361239"/>
    </source>
</evidence>
<evidence type="ECO:0000256" key="2">
    <source>
        <dbReference type="ARBA" id="ARBA00022475"/>
    </source>
</evidence>
<proteinExistence type="predicted"/>
<evidence type="ECO:0000259" key="8">
    <source>
        <dbReference type="Pfam" id="PF04024"/>
    </source>
</evidence>
<evidence type="ECO:0000313" key="9">
    <source>
        <dbReference type="EMBL" id="MEJ5978788.1"/>
    </source>
</evidence>
<evidence type="ECO:0000256" key="1">
    <source>
        <dbReference type="ARBA" id="ARBA00004162"/>
    </source>
</evidence>
<dbReference type="Proteomes" id="UP001361239">
    <property type="component" value="Unassembled WGS sequence"/>
</dbReference>
<evidence type="ECO:0000256" key="6">
    <source>
        <dbReference type="SAM" id="MobiDB-lite"/>
    </source>
</evidence>
<keyword evidence="5 7" id="KW-0472">Membrane</keyword>
<keyword evidence="3 7" id="KW-0812">Transmembrane</keyword>
<protein>
    <submittedName>
        <fullName evidence="9">PspC domain-containing protein</fullName>
    </submittedName>
</protein>
<comment type="subcellular location">
    <subcellularLocation>
        <location evidence="1">Cell membrane</location>
        <topology evidence="1">Single-pass membrane protein</topology>
    </subcellularLocation>
</comment>
<keyword evidence="2" id="KW-1003">Cell membrane</keyword>
<evidence type="ECO:0000256" key="7">
    <source>
        <dbReference type="SAM" id="Phobius"/>
    </source>
</evidence>
<dbReference type="InterPro" id="IPR052027">
    <property type="entry name" value="PspC"/>
</dbReference>
<dbReference type="InterPro" id="IPR007168">
    <property type="entry name" value="Phageshock_PspC_N"/>
</dbReference>
<evidence type="ECO:0000256" key="4">
    <source>
        <dbReference type="ARBA" id="ARBA00022989"/>
    </source>
</evidence>
<evidence type="ECO:0000256" key="3">
    <source>
        <dbReference type="ARBA" id="ARBA00022692"/>
    </source>
</evidence>
<dbReference type="EMBL" id="JBBHJZ010000004">
    <property type="protein sequence ID" value="MEJ5978788.1"/>
    <property type="molecule type" value="Genomic_DNA"/>
</dbReference>
<comment type="caution">
    <text evidence="9">The sequence shown here is derived from an EMBL/GenBank/DDBJ whole genome shotgun (WGS) entry which is preliminary data.</text>
</comment>
<dbReference type="PANTHER" id="PTHR33885:SF3">
    <property type="entry name" value="PHAGE SHOCK PROTEIN C"/>
    <property type="match status" value="1"/>
</dbReference>
<accession>A0ABU8S0L6</accession>
<reference evidence="9 10" key="1">
    <citation type="submission" date="2024-03" db="EMBL/GenBank/DDBJ databases">
        <authorList>
            <person name="Jo J.-H."/>
        </authorList>
    </citation>
    <scope>NUCLEOTIDE SEQUENCE [LARGE SCALE GENOMIC DNA]</scope>
    <source>
        <strain evidence="9 10">PS1R-30</strain>
    </source>
</reference>
<keyword evidence="4 7" id="KW-1133">Transmembrane helix</keyword>
<feature type="domain" description="Phage shock protein PspC N-terminal" evidence="8">
    <location>
        <begin position="3"/>
        <end position="58"/>
    </location>
</feature>
<keyword evidence="10" id="KW-1185">Reference proteome</keyword>